<accession>A0AA38L3K8</accession>
<feature type="non-terminal residue" evidence="1">
    <location>
        <position position="96"/>
    </location>
</feature>
<dbReference type="AlphaFoldDB" id="A0AA38L3K8"/>
<reference evidence="1 2" key="1">
    <citation type="journal article" date="2021" name="Nat. Plants">
        <title>The Taxus genome provides insights into paclitaxel biosynthesis.</title>
        <authorList>
            <person name="Xiong X."/>
            <person name="Gou J."/>
            <person name="Liao Q."/>
            <person name="Li Y."/>
            <person name="Zhou Q."/>
            <person name="Bi G."/>
            <person name="Li C."/>
            <person name="Du R."/>
            <person name="Wang X."/>
            <person name="Sun T."/>
            <person name="Guo L."/>
            <person name="Liang H."/>
            <person name="Lu P."/>
            <person name="Wu Y."/>
            <person name="Zhang Z."/>
            <person name="Ro D.K."/>
            <person name="Shang Y."/>
            <person name="Huang S."/>
            <person name="Yan J."/>
        </authorList>
    </citation>
    <scope>NUCLEOTIDE SEQUENCE [LARGE SCALE GENOMIC DNA]</scope>
    <source>
        <strain evidence="1">Ta-2019</strain>
    </source>
</reference>
<comment type="caution">
    <text evidence="1">The sequence shown here is derived from an EMBL/GenBank/DDBJ whole genome shotgun (WGS) entry which is preliminary data.</text>
</comment>
<name>A0AA38L3K8_TAXCH</name>
<protein>
    <submittedName>
        <fullName evidence="1">Uncharacterized protein</fullName>
    </submittedName>
</protein>
<evidence type="ECO:0000313" key="1">
    <source>
        <dbReference type="EMBL" id="KAH9308872.1"/>
    </source>
</evidence>
<organism evidence="1 2">
    <name type="scientific">Taxus chinensis</name>
    <name type="common">Chinese yew</name>
    <name type="synonym">Taxus wallichiana var. chinensis</name>
    <dbReference type="NCBI Taxonomy" id="29808"/>
    <lineage>
        <taxon>Eukaryota</taxon>
        <taxon>Viridiplantae</taxon>
        <taxon>Streptophyta</taxon>
        <taxon>Embryophyta</taxon>
        <taxon>Tracheophyta</taxon>
        <taxon>Spermatophyta</taxon>
        <taxon>Pinopsida</taxon>
        <taxon>Pinidae</taxon>
        <taxon>Conifers II</taxon>
        <taxon>Cupressales</taxon>
        <taxon>Taxaceae</taxon>
        <taxon>Taxus</taxon>
    </lineage>
</organism>
<sequence length="96" mass="11001">MAPKKAPAVGAKGKKKVEIEVEISPKSNFSKMQYLEGVIIGKELDFHIHNYKVSDYNHYTFDNKKELDVLLSTKTNKRMVKDMSVYDDAGEKLLKH</sequence>
<gene>
    <name evidence="1" type="ORF">KI387_036783</name>
</gene>
<proteinExistence type="predicted"/>
<dbReference type="EMBL" id="JAHRHJ020000007">
    <property type="protein sequence ID" value="KAH9308872.1"/>
    <property type="molecule type" value="Genomic_DNA"/>
</dbReference>
<evidence type="ECO:0000313" key="2">
    <source>
        <dbReference type="Proteomes" id="UP000824469"/>
    </source>
</evidence>
<keyword evidence="2" id="KW-1185">Reference proteome</keyword>
<dbReference type="Proteomes" id="UP000824469">
    <property type="component" value="Unassembled WGS sequence"/>
</dbReference>